<keyword evidence="1" id="KW-0812">Transmembrane</keyword>
<keyword evidence="1" id="KW-0472">Membrane</keyword>
<evidence type="ECO:0000313" key="2">
    <source>
        <dbReference type="EMBL" id="CAB4686257.1"/>
    </source>
</evidence>
<organism evidence="2">
    <name type="scientific">freshwater metagenome</name>
    <dbReference type="NCBI Taxonomy" id="449393"/>
    <lineage>
        <taxon>unclassified sequences</taxon>
        <taxon>metagenomes</taxon>
        <taxon>ecological metagenomes</taxon>
    </lineage>
</organism>
<reference evidence="2" key="1">
    <citation type="submission" date="2020-05" db="EMBL/GenBank/DDBJ databases">
        <authorList>
            <person name="Chiriac C."/>
            <person name="Salcher M."/>
            <person name="Ghai R."/>
            <person name="Kavagutti S V."/>
        </authorList>
    </citation>
    <scope>NUCLEOTIDE SEQUENCE</scope>
</reference>
<feature type="transmembrane region" description="Helical" evidence="1">
    <location>
        <begin position="32"/>
        <end position="50"/>
    </location>
</feature>
<proteinExistence type="predicted"/>
<protein>
    <submittedName>
        <fullName evidence="2">Unannotated protein</fullName>
    </submittedName>
</protein>
<dbReference type="EMBL" id="CAEZXK010000013">
    <property type="protein sequence ID" value="CAB4686257.1"/>
    <property type="molecule type" value="Genomic_DNA"/>
</dbReference>
<gene>
    <name evidence="2" type="ORF">UFOPK2370_00648</name>
</gene>
<dbReference type="AlphaFoldDB" id="A0A6J6NIR6"/>
<evidence type="ECO:0000256" key="1">
    <source>
        <dbReference type="SAM" id="Phobius"/>
    </source>
</evidence>
<keyword evidence="1" id="KW-1133">Transmembrane helix</keyword>
<name>A0A6J6NIR6_9ZZZZ</name>
<accession>A0A6J6NIR6</accession>
<sequence length="77" mass="8972">MAETGHSDHAELGVFEEAWSIFTDPSHIMAELGWTVIQDVVLIWLLYGTLWKKVILPRLHDKFDKEHAIEHHDDHKS</sequence>